<feature type="compositionally biased region" description="Pro residues" evidence="9">
    <location>
        <begin position="870"/>
        <end position="883"/>
    </location>
</feature>
<feature type="compositionally biased region" description="Polar residues" evidence="9">
    <location>
        <begin position="461"/>
        <end position="471"/>
    </location>
</feature>
<organism evidence="12 13">
    <name type="scientific">Puccinia triticina</name>
    <dbReference type="NCBI Taxonomy" id="208348"/>
    <lineage>
        <taxon>Eukaryota</taxon>
        <taxon>Fungi</taxon>
        <taxon>Dikarya</taxon>
        <taxon>Basidiomycota</taxon>
        <taxon>Pucciniomycotina</taxon>
        <taxon>Pucciniomycetes</taxon>
        <taxon>Pucciniales</taxon>
        <taxon>Pucciniaceae</taxon>
        <taxon>Puccinia</taxon>
    </lineage>
</organism>
<dbReference type="PROSITE" id="PS50002">
    <property type="entry name" value="SH3"/>
    <property type="match status" value="1"/>
</dbReference>
<evidence type="ECO:0000256" key="9">
    <source>
        <dbReference type="SAM" id="MobiDB-lite"/>
    </source>
</evidence>
<evidence type="ECO:0000256" key="3">
    <source>
        <dbReference type="ARBA" id="ARBA00022490"/>
    </source>
</evidence>
<dbReference type="CDD" id="cd00174">
    <property type="entry name" value="SH3"/>
    <property type="match status" value="1"/>
</dbReference>
<dbReference type="SMART" id="SM00326">
    <property type="entry name" value="SH3"/>
    <property type="match status" value="1"/>
</dbReference>
<dbReference type="SUPFAM" id="SSF50044">
    <property type="entry name" value="SH3-domain"/>
    <property type="match status" value="1"/>
</dbReference>
<keyword evidence="13" id="KW-1185">Reference proteome</keyword>
<evidence type="ECO:0000256" key="7">
    <source>
        <dbReference type="PROSITE-ProRule" id="PRU01077"/>
    </source>
</evidence>
<dbReference type="Gene3D" id="1.20.1270.60">
    <property type="entry name" value="Arfaptin homology (AH) domain/BAR domain"/>
    <property type="match status" value="1"/>
</dbReference>
<keyword evidence="5" id="KW-0206">Cytoskeleton</keyword>
<evidence type="ECO:0000259" key="10">
    <source>
        <dbReference type="PROSITE" id="PS50002"/>
    </source>
</evidence>
<feature type="compositionally biased region" description="Polar residues" evidence="9">
    <location>
        <begin position="654"/>
        <end position="676"/>
    </location>
</feature>
<name>A0ABY7D1V5_9BASI</name>
<dbReference type="Proteomes" id="UP001164743">
    <property type="component" value="Chromosome 14A"/>
</dbReference>
<evidence type="ECO:0000256" key="1">
    <source>
        <dbReference type="ARBA" id="ARBA00004245"/>
    </source>
</evidence>
<evidence type="ECO:0000259" key="11">
    <source>
        <dbReference type="PROSITE" id="PS51741"/>
    </source>
</evidence>
<dbReference type="InterPro" id="IPR001452">
    <property type="entry name" value="SH3_domain"/>
</dbReference>
<sequence>MSRPSSRNHHSDKPSHSRSNSRRSSVTNSQQPHIPPDPYSFCNSFWGEYGYDALQNKNRHSSKLLEELRLWYKERAAIEEDYAKRLTKLTKNPLFEFHSSSNNSTNNELEVGGIKRALETVRDTTRQSAHSHLELAGTIRTALEKKLAEFVTRREGLKKNPQAAIERLHKKKSELVELTEKSRKKYEANAIAVNGLSAQTHLVQGRDYDKVTAKLEKAQQNVQMDEREYRSHVKNLKETTAEWNMQWKGYCDLVQDLEEERIDFIRTSFWDYANGVSTICVVDDEQCEIIRKALERCDTAQDVAEFVRQARTGSDIYVAPEYVNYARGEQTPYSRAPAVQANFVRSSIRNPRAAPSTTNIQDLAHAIRSGSSSPTDPILPPPTASRSTSKAAVKRGGAIADAVAANSFTNGDPNPGLVPRASISRSSMGASISRAASPAEAMAQVVGSSTSDSLNSRLSTQSNLHQSTATAPSVPPPQQHFPSNHAPSQPTNPRQHHEPNIPKQEPTGPPPPPASAKPANRYAPGYANKEPAHPANGLPAPSNRPASRASTNGGIQPPSVPAENGQVDPLVAALEKLRSTPSISSFRRSPAPSATPARARPNDEHDGRRSTLNQPSLNGQHNRASSPAPSARRSTLDQPFSSSSHDPYKRSHSPAVSTRRSTLNEPQSGNMYQRASSPGARRMTLEQPGSYDPYKRSSSPAVSGSMMKPPNDMRSNGGRSPSPQPHGGYNRGGAPSPAPSSTGMSYQHQPTQASHPTAQQQHPARQQSYGHPTSRSMPMGVALDARGGVVEQAGGGEPPKASHQHSHSQSSSMAMISSPTSYSGSTSQTPFRVSQPHAHNPPVHSQPPTGYGAPRPPQHYGYAGQQPPTAQQPPPQSTTPAPPASAYQQQAQQPAAGPPPSQYSMPPSQSQQPFGAQQHSYYNAPQPPASPQPLQANQPIHRTSSVYSQPGHPPPQQQQPQQQQQQPYYQQPSQQQQQQQPQPHAQQPAQNPSPTGNYTDSGQPILFYVRALYDYAATMPEEFSFQANDVIAITQTDPDGWWQGELVDEFKRNLNARNGHRGNVLPSNFVEPLH</sequence>
<feature type="region of interest" description="Disordered" evidence="9">
    <location>
        <begin position="443"/>
        <end position="1001"/>
    </location>
</feature>
<dbReference type="SMART" id="SM00055">
    <property type="entry name" value="FCH"/>
    <property type="match status" value="1"/>
</dbReference>
<dbReference type="RefSeq" id="XP_053027123.1">
    <property type="nucleotide sequence ID" value="XM_053163170.1"/>
</dbReference>
<dbReference type="InterPro" id="IPR031160">
    <property type="entry name" value="F_BAR_dom"/>
</dbReference>
<feature type="compositionally biased region" description="Polar residues" evidence="9">
    <location>
        <begin position="636"/>
        <end position="645"/>
    </location>
</feature>
<dbReference type="InterPro" id="IPR027267">
    <property type="entry name" value="AH/BAR_dom_sf"/>
</dbReference>
<dbReference type="PROSITE" id="PS51741">
    <property type="entry name" value="F_BAR"/>
    <property type="match status" value="1"/>
</dbReference>
<dbReference type="GeneID" id="77804065"/>
<comment type="subcellular location">
    <subcellularLocation>
        <location evidence="1">Cytoplasm</location>
        <location evidence="1">Cytoskeleton</location>
    </subcellularLocation>
</comment>
<feature type="compositionally biased region" description="Low complexity" evidence="9">
    <location>
        <begin position="902"/>
        <end position="913"/>
    </location>
</feature>
<evidence type="ECO:0000256" key="2">
    <source>
        <dbReference type="ARBA" id="ARBA00022443"/>
    </source>
</evidence>
<dbReference type="SUPFAM" id="SSF103657">
    <property type="entry name" value="BAR/IMD domain-like"/>
    <property type="match status" value="1"/>
</dbReference>
<dbReference type="InterPro" id="IPR001060">
    <property type="entry name" value="FCH_dom"/>
</dbReference>
<feature type="compositionally biased region" description="Low complexity" evidence="9">
    <location>
        <begin position="958"/>
        <end position="994"/>
    </location>
</feature>
<feature type="compositionally biased region" description="Polar residues" evidence="9">
    <location>
        <begin position="739"/>
        <end position="776"/>
    </location>
</feature>
<evidence type="ECO:0000313" key="12">
    <source>
        <dbReference type="EMBL" id="WAQ91568.1"/>
    </source>
</evidence>
<dbReference type="Pfam" id="PF00018">
    <property type="entry name" value="SH3_1"/>
    <property type="match status" value="1"/>
</dbReference>
<feature type="compositionally biased region" description="Low complexity" evidence="9">
    <location>
        <begin position="584"/>
        <end position="599"/>
    </location>
</feature>
<evidence type="ECO:0000256" key="8">
    <source>
        <dbReference type="SAM" id="Coils"/>
    </source>
</evidence>
<accession>A0ABY7D1V5</accession>
<evidence type="ECO:0008006" key="14">
    <source>
        <dbReference type="Google" id="ProtNLM"/>
    </source>
</evidence>
<feature type="compositionally biased region" description="Low complexity" evidence="9">
    <location>
        <begin position="884"/>
        <end position="895"/>
    </location>
</feature>
<feature type="domain" description="F-BAR" evidence="11">
    <location>
        <begin position="39"/>
        <end position="302"/>
    </location>
</feature>
<keyword evidence="4" id="KW-0597">Phosphoprotein</keyword>
<feature type="region of interest" description="Disordered" evidence="9">
    <location>
        <begin position="368"/>
        <end position="393"/>
    </location>
</feature>
<reference evidence="12" key="1">
    <citation type="submission" date="2022-10" db="EMBL/GenBank/DDBJ databases">
        <title>Puccinia triticina Genome sequencing and assembly.</title>
        <authorList>
            <person name="Li C."/>
        </authorList>
    </citation>
    <scope>NUCLEOTIDE SEQUENCE</scope>
    <source>
        <strain evidence="12">Pt15</strain>
    </source>
</reference>
<dbReference type="EMBL" id="CP110434">
    <property type="protein sequence ID" value="WAQ91568.1"/>
    <property type="molecule type" value="Genomic_DNA"/>
</dbReference>
<dbReference type="PRINTS" id="PR00452">
    <property type="entry name" value="SH3DOMAIN"/>
</dbReference>
<feature type="compositionally biased region" description="Polar residues" evidence="9">
    <location>
        <begin position="544"/>
        <end position="554"/>
    </location>
</feature>
<feature type="compositionally biased region" description="Polar residues" evidence="9">
    <location>
        <begin position="480"/>
        <end position="493"/>
    </location>
</feature>
<protein>
    <recommendedName>
        <fullName evidence="14">F-BAR domain-containing protein</fullName>
    </recommendedName>
</protein>
<evidence type="ECO:0000313" key="13">
    <source>
        <dbReference type="Proteomes" id="UP001164743"/>
    </source>
</evidence>
<evidence type="ECO:0000256" key="4">
    <source>
        <dbReference type="ARBA" id="ARBA00022553"/>
    </source>
</evidence>
<feature type="compositionally biased region" description="Low complexity" evidence="9">
    <location>
        <begin position="448"/>
        <end position="460"/>
    </location>
</feature>
<feature type="compositionally biased region" description="Basic and acidic residues" evidence="9">
    <location>
        <begin position="600"/>
        <end position="609"/>
    </location>
</feature>
<feature type="compositionally biased region" description="Low complexity" evidence="9">
    <location>
        <begin position="807"/>
        <end position="829"/>
    </location>
</feature>
<dbReference type="PANTHER" id="PTHR23065">
    <property type="entry name" value="PROLINE-SERINE-THREONINE PHOSPHATASE INTERACTING PROTEIN 1"/>
    <property type="match status" value="1"/>
</dbReference>
<dbReference type="Gene3D" id="2.30.30.40">
    <property type="entry name" value="SH3 Domains"/>
    <property type="match status" value="1"/>
</dbReference>
<feature type="compositionally biased region" description="Low complexity" evidence="9">
    <location>
        <begin position="623"/>
        <end position="633"/>
    </location>
</feature>
<keyword evidence="2 6" id="KW-0728">SH3 domain</keyword>
<feature type="region of interest" description="Disordered" evidence="9">
    <location>
        <begin position="1"/>
        <end position="37"/>
    </location>
</feature>
<dbReference type="InterPro" id="IPR036028">
    <property type="entry name" value="SH3-like_dom_sf"/>
</dbReference>
<gene>
    <name evidence="12" type="ORF">PtA15_14A452</name>
</gene>
<dbReference type="PANTHER" id="PTHR23065:SF7">
    <property type="entry name" value="NOSTRIN, ISOFORM H"/>
    <property type="match status" value="1"/>
</dbReference>
<dbReference type="PRINTS" id="PR00499">
    <property type="entry name" value="P67PHOX"/>
</dbReference>
<dbReference type="Pfam" id="PF00611">
    <property type="entry name" value="FCH"/>
    <property type="match status" value="1"/>
</dbReference>
<feature type="compositionally biased region" description="Polar residues" evidence="9">
    <location>
        <begin position="610"/>
        <end position="622"/>
    </location>
</feature>
<feature type="coiled-coil region" evidence="8">
    <location>
        <begin position="208"/>
        <end position="235"/>
    </location>
</feature>
<evidence type="ECO:0000256" key="6">
    <source>
        <dbReference type="PROSITE-ProRule" id="PRU00192"/>
    </source>
</evidence>
<feature type="domain" description="SH3" evidence="10">
    <location>
        <begin position="1004"/>
        <end position="1074"/>
    </location>
</feature>
<keyword evidence="3" id="KW-0963">Cytoplasm</keyword>
<feature type="compositionally biased region" description="Polar residues" evidence="9">
    <location>
        <begin position="914"/>
        <end position="923"/>
    </location>
</feature>
<proteinExistence type="predicted"/>
<keyword evidence="7 8" id="KW-0175">Coiled coil</keyword>
<evidence type="ECO:0000256" key="5">
    <source>
        <dbReference type="ARBA" id="ARBA00023212"/>
    </source>
</evidence>